<feature type="transmembrane region" description="Helical" evidence="7">
    <location>
        <begin position="142"/>
        <end position="164"/>
    </location>
</feature>
<feature type="transmembrane region" description="Helical" evidence="7">
    <location>
        <begin position="521"/>
        <end position="539"/>
    </location>
</feature>
<dbReference type="Gene3D" id="1.20.1740.10">
    <property type="entry name" value="Amino acid/polyamine transporter I"/>
    <property type="match status" value="1"/>
</dbReference>
<organism evidence="8 9">
    <name type="scientific">Penicillium diatomitis</name>
    <dbReference type="NCBI Taxonomy" id="2819901"/>
    <lineage>
        <taxon>Eukaryota</taxon>
        <taxon>Fungi</taxon>
        <taxon>Dikarya</taxon>
        <taxon>Ascomycota</taxon>
        <taxon>Pezizomycotina</taxon>
        <taxon>Eurotiomycetes</taxon>
        <taxon>Eurotiomycetidae</taxon>
        <taxon>Eurotiales</taxon>
        <taxon>Aspergillaceae</taxon>
        <taxon>Penicillium</taxon>
    </lineage>
</organism>
<evidence type="ECO:0008006" key="10">
    <source>
        <dbReference type="Google" id="ProtNLM"/>
    </source>
</evidence>
<evidence type="ECO:0000256" key="6">
    <source>
        <dbReference type="SAM" id="MobiDB-lite"/>
    </source>
</evidence>
<evidence type="ECO:0000313" key="8">
    <source>
        <dbReference type="EMBL" id="KAJ5484879.1"/>
    </source>
</evidence>
<feature type="region of interest" description="Disordered" evidence="6">
    <location>
        <begin position="1"/>
        <end position="43"/>
    </location>
</feature>
<dbReference type="GeneID" id="81624718"/>
<reference evidence="8" key="1">
    <citation type="submission" date="2022-12" db="EMBL/GenBank/DDBJ databases">
        <authorList>
            <person name="Petersen C."/>
        </authorList>
    </citation>
    <scope>NUCLEOTIDE SEQUENCE</scope>
    <source>
        <strain evidence="8">IBT 30728</strain>
    </source>
</reference>
<keyword evidence="3 7" id="KW-0812">Transmembrane</keyword>
<sequence>MSNTDQFEMSRMGVKSTQFSVGEPPRGHTRSGSNGGYNGGVTTSMSSGKRLDRGFGSLSVLCLSITLLSSWEAVANGFEAGLINGGPAGLVWGMVLSLVGTTLIMLSMAEMSSMTPLAGAQYHWTAALAPPRIQAFSTWIQGWITVFGWQASTTSICYLIASQIQAMVLLNNPSYAPKQWQGTLIMWAVILGAGLVNIYGIKMLPALQMMGGILHITLFIALVVPIILLSRRSTPEFVFTELLTAEHGWQSPGVAWCLGMLTVTYCFLGFDGAIHMSEEVRNPATVMPRVLCQTIAISGVLAFTFLIVILFCIGSVQNALNPQYIFPIIAIFRETTNSSKAATAMQTAITGIGLISNVGVVASVSRLTWAFARDGGLPFSQYFAHVSFHIDVAHLFCDTFFKDTDQYSSQVDRRHRVPTRAILLVCGAVVILSVINVASETALSAILALSTSSLYVSYLIPIAMMIIRRFDTSRGPIPFGPWKLGRYGLPINIISLIYGIFVCIFVPFPTQIPVTAANMNWSGPVFLGVVLLLLVDWTFRARHKFVGPSKDLLFSKSKAAS</sequence>
<dbReference type="Proteomes" id="UP001148312">
    <property type="component" value="Unassembled WGS sequence"/>
</dbReference>
<feature type="transmembrane region" description="Helical" evidence="7">
    <location>
        <begin position="91"/>
        <end position="109"/>
    </location>
</feature>
<evidence type="ECO:0000256" key="2">
    <source>
        <dbReference type="ARBA" id="ARBA00022448"/>
    </source>
</evidence>
<dbReference type="PIRSF" id="PIRSF006060">
    <property type="entry name" value="AA_transporter"/>
    <property type="match status" value="1"/>
</dbReference>
<keyword evidence="4 7" id="KW-1133">Transmembrane helix</keyword>
<comment type="caution">
    <text evidence="8">The sequence shown here is derived from an EMBL/GenBank/DDBJ whole genome shotgun (WGS) entry which is preliminary data.</text>
</comment>
<evidence type="ECO:0000256" key="5">
    <source>
        <dbReference type="ARBA" id="ARBA00023136"/>
    </source>
</evidence>
<evidence type="ECO:0000256" key="1">
    <source>
        <dbReference type="ARBA" id="ARBA00004141"/>
    </source>
</evidence>
<keyword evidence="9" id="KW-1185">Reference proteome</keyword>
<reference evidence="8" key="2">
    <citation type="journal article" date="2023" name="IMA Fungus">
        <title>Comparative genomic study of the Penicillium genus elucidates a diverse pangenome and 15 lateral gene transfer events.</title>
        <authorList>
            <person name="Petersen C."/>
            <person name="Sorensen T."/>
            <person name="Nielsen M.R."/>
            <person name="Sondergaard T.E."/>
            <person name="Sorensen J.L."/>
            <person name="Fitzpatrick D.A."/>
            <person name="Frisvad J.C."/>
            <person name="Nielsen K.L."/>
        </authorList>
    </citation>
    <scope>NUCLEOTIDE SEQUENCE</scope>
    <source>
        <strain evidence="8">IBT 30728</strain>
    </source>
</reference>
<dbReference type="PANTHER" id="PTHR45649">
    <property type="entry name" value="AMINO-ACID PERMEASE BAT1"/>
    <property type="match status" value="1"/>
</dbReference>
<feature type="transmembrane region" description="Helical" evidence="7">
    <location>
        <begin position="54"/>
        <end position="71"/>
    </location>
</feature>
<feature type="transmembrane region" description="Helical" evidence="7">
    <location>
        <begin position="184"/>
        <end position="201"/>
    </location>
</feature>
<dbReference type="RefSeq" id="XP_056789663.1">
    <property type="nucleotide sequence ID" value="XM_056934469.1"/>
</dbReference>
<evidence type="ECO:0000313" key="9">
    <source>
        <dbReference type="Proteomes" id="UP001148312"/>
    </source>
</evidence>
<accession>A0A9W9X664</accession>
<dbReference type="GO" id="GO:0022857">
    <property type="term" value="F:transmembrane transporter activity"/>
    <property type="evidence" value="ECO:0007669"/>
    <property type="project" value="InterPro"/>
</dbReference>
<feature type="transmembrane region" description="Helical" evidence="7">
    <location>
        <begin position="253"/>
        <end position="274"/>
    </location>
</feature>
<dbReference type="InterPro" id="IPR002293">
    <property type="entry name" value="AA/rel_permease1"/>
</dbReference>
<feature type="transmembrane region" description="Helical" evidence="7">
    <location>
        <begin position="421"/>
        <end position="439"/>
    </location>
</feature>
<evidence type="ECO:0000256" key="4">
    <source>
        <dbReference type="ARBA" id="ARBA00022989"/>
    </source>
</evidence>
<evidence type="ECO:0000256" key="3">
    <source>
        <dbReference type="ARBA" id="ARBA00022692"/>
    </source>
</evidence>
<feature type="transmembrane region" description="Helical" evidence="7">
    <location>
        <begin position="445"/>
        <end position="467"/>
    </location>
</feature>
<protein>
    <recommendedName>
        <fullName evidence="10">Amino acid permease</fullName>
    </recommendedName>
</protein>
<feature type="transmembrane region" description="Helical" evidence="7">
    <location>
        <begin position="213"/>
        <end position="233"/>
    </location>
</feature>
<keyword evidence="2" id="KW-0813">Transport</keyword>
<dbReference type="Pfam" id="PF13520">
    <property type="entry name" value="AA_permease_2"/>
    <property type="match status" value="1"/>
</dbReference>
<evidence type="ECO:0000256" key="7">
    <source>
        <dbReference type="SAM" id="Phobius"/>
    </source>
</evidence>
<dbReference type="EMBL" id="JAPWDQ010000005">
    <property type="protein sequence ID" value="KAJ5484879.1"/>
    <property type="molecule type" value="Genomic_DNA"/>
</dbReference>
<proteinExistence type="predicted"/>
<comment type="subcellular location">
    <subcellularLocation>
        <location evidence="1">Membrane</location>
        <topology evidence="1">Multi-pass membrane protein</topology>
    </subcellularLocation>
</comment>
<feature type="transmembrane region" description="Helical" evidence="7">
    <location>
        <begin position="295"/>
        <end position="316"/>
    </location>
</feature>
<dbReference type="PANTHER" id="PTHR45649:SF5">
    <property type="entry name" value="GABA TRANSPORTER (EUROFUNG)-RELATED"/>
    <property type="match status" value="1"/>
</dbReference>
<gene>
    <name evidence="8" type="ORF">N7539_004867</name>
</gene>
<dbReference type="GO" id="GO:0016020">
    <property type="term" value="C:membrane"/>
    <property type="evidence" value="ECO:0007669"/>
    <property type="project" value="UniProtKB-SubCell"/>
</dbReference>
<feature type="transmembrane region" description="Helical" evidence="7">
    <location>
        <begin position="487"/>
        <end position="509"/>
    </location>
</feature>
<keyword evidence="5 7" id="KW-0472">Membrane</keyword>
<name>A0A9W9X664_9EURO</name>
<dbReference type="AlphaFoldDB" id="A0A9W9X664"/>